<dbReference type="STRING" id="40754.THII_3272"/>
<keyword evidence="2" id="KW-1185">Reference proteome</keyword>
<gene>
    <name evidence="1" type="ORF">THII_3272</name>
</gene>
<sequence>MKSAFVVASSNGAEWFESGEEIFDEMTATVFVIAMREDFALELNAFKLELSTLLFENFYQLEKLTIENAKQAMVASVARLGFTYEAGLYAVVGNGEK</sequence>
<reference evidence="1 2" key="1">
    <citation type="journal article" date="2014" name="ISME J.">
        <title>Ecophysiology of Thioploca ingrica as revealed by the complete genome sequence supplemented with proteomic evidence.</title>
        <authorList>
            <person name="Kojima H."/>
            <person name="Ogura Y."/>
            <person name="Yamamoto N."/>
            <person name="Togashi T."/>
            <person name="Mori H."/>
            <person name="Watanabe T."/>
            <person name="Nemoto F."/>
            <person name="Kurokawa K."/>
            <person name="Hayashi T."/>
            <person name="Fukui M."/>
        </authorList>
    </citation>
    <scope>NUCLEOTIDE SEQUENCE [LARGE SCALE GENOMIC DNA]</scope>
</reference>
<name>A0A090AJE5_9GAMM</name>
<accession>A0A090AJE5</accession>
<evidence type="ECO:0000313" key="1">
    <source>
        <dbReference type="EMBL" id="BAP57569.1"/>
    </source>
</evidence>
<protein>
    <submittedName>
        <fullName evidence="1">PBS lyase HEAT-like repeat protein</fullName>
    </submittedName>
</protein>
<dbReference type="HOGENOM" id="CLU_2345772_0_0_6"/>
<dbReference type="Proteomes" id="UP000031623">
    <property type="component" value="Chromosome"/>
</dbReference>
<dbReference type="EMBL" id="AP014633">
    <property type="protein sequence ID" value="BAP57569.1"/>
    <property type="molecule type" value="Genomic_DNA"/>
</dbReference>
<dbReference type="AlphaFoldDB" id="A0A090AJE5"/>
<dbReference type="KEGG" id="tig:THII_3272"/>
<organism evidence="1 2">
    <name type="scientific">Thioploca ingrica</name>
    <dbReference type="NCBI Taxonomy" id="40754"/>
    <lineage>
        <taxon>Bacteria</taxon>
        <taxon>Pseudomonadati</taxon>
        <taxon>Pseudomonadota</taxon>
        <taxon>Gammaproteobacteria</taxon>
        <taxon>Thiotrichales</taxon>
        <taxon>Thiotrichaceae</taxon>
        <taxon>Thioploca</taxon>
    </lineage>
</organism>
<keyword evidence="1" id="KW-0456">Lyase</keyword>
<dbReference type="GO" id="GO:0016829">
    <property type="term" value="F:lyase activity"/>
    <property type="evidence" value="ECO:0007669"/>
    <property type="project" value="UniProtKB-KW"/>
</dbReference>
<proteinExistence type="predicted"/>
<evidence type="ECO:0000313" key="2">
    <source>
        <dbReference type="Proteomes" id="UP000031623"/>
    </source>
</evidence>